<gene>
    <name evidence="2 4" type="primary">cutC</name>
    <name evidence="4" type="ORF">Poly30_25460</name>
</gene>
<comment type="caution">
    <text evidence="2">Once thought to be involved in copper homeostasis, experiments in E.coli have shown this is not the case.</text>
</comment>
<dbReference type="Proteomes" id="UP000320390">
    <property type="component" value="Chromosome"/>
</dbReference>
<sequence>MAIAELLCTDLTSVEAALQAGADRIELCAALEVGGVTPGIGFLRAAVALAKSHPTGVGIVALIRPRRGDFLLDGPGGLALLVAEIAAAREVGAEGVAVGVLGPDGRVDAASMAALVEAAAPLKVTFHRAIDHVAEPVEAVRTLIELGVARLLTSGGAESAIDGAVRIRSLVDAFGQDLEIVAAGGIHGGNAAEVLRSTGAPAIHGSCSRRVPSSSHGRTGAAPVRMGAAEGSLREDTRSQLDPSSARAFVEAARSSSR</sequence>
<organism evidence="4 5">
    <name type="scientific">Saltatorellus ferox</name>
    <dbReference type="NCBI Taxonomy" id="2528018"/>
    <lineage>
        <taxon>Bacteria</taxon>
        <taxon>Pseudomonadati</taxon>
        <taxon>Planctomycetota</taxon>
        <taxon>Planctomycetia</taxon>
        <taxon>Planctomycetia incertae sedis</taxon>
        <taxon>Saltatorellus</taxon>
    </lineage>
</organism>
<protein>
    <recommendedName>
        <fullName evidence="2">PF03932 family protein CutC</fullName>
    </recommendedName>
</protein>
<dbReference type="SUPFAM" id="SSF110395">
    <property type="entry name" value="CutC-like"/>
    <property type="match status" value="1"/>
</dbReference>
<comment type="similarity">
    <text evidence="1 2">Belongs to the CutC family.</text>
</comment>
<proteinExistence type="inferred from homology"/>
<dbReference type="PANTHER" id="PTHR12598:SF0">
    <property type="entry name" value="COPPER HOMEOSTASIS PROTEIN CUTC HOMOLOG"/>
    <property type="match status" value="1"/>
</dbReference>
<dbReference type="Gene3D" id="3.20.20.380">
    <property type="entry name" value="Copper homeostasis (CutC) domain"/>
    <property type="match status" value="1"/>
</dbReference>
<comment type="subcellular location">
    <subcellularLocation>
        <location evidence="2">Cytoplasm</location>
    </subcellularLocation>
</comment>
<dbReference type="RefSeq" id="WP_145197733.1">
    <property type="nucleotide sequence ID" value="NZ_CP036434.1"/>
</dbReference>
<dbReference type="Pfam" id="PF03932">
    <property type="entry name" value="CutC"/>
    <property type="match status" value="1"/>
</dbReference>
<dbReference type="AlphaFoldDB" id="A0A518ESF9"/>
<dbReference type="GO" id="GO:0005507">
    <property type="term" value="F:copper ion binding"/>
    <property type="evidence" value="ECO:0007669"/>
    <property type="project" value="TreeGrafter"/>
</dbReference>
<evidence type="ECO:0000256" key="2">
    <source>
        <dbReference type="HAMAP-Rule" id="MF_00795"/>
    </source>
</evidence>
<evidence type="ECO:0000313" key="4">
    <source>
        <dbReference type="EMBL" id="QDV07027.1"/>
    </source>
</evidence>
<dbReference type="CDD" id="cd00945">
    <property type="entry name" value="Aldolase_Class_I"/>
    <property type="match status" value="1"/>
</dbReference>
<dbReference type="EMBL" id="CP036434">
    <property type="protein sequence ID" value="QDV07027.1"/>
    <property type="molecule type" value="Genomic_DNA"/>
</dbReference>
<reference evidence="4 5" key="1">
    <citation type="submission" date="2019-02" db="EMBL/GenBank/DDBJ databases">
        <title>Deep-cultivation of Planctomycetes and their phenomic and genomic characterization uncovers novel biology.</title>
        <authorList>
            <person name="Wiegand S."/>
            <person name="Jogler M."/>
            <person name="Boedeker C."/>
            <person name="Pinto D."/>
            <person name="Vollmers J."/>
            <person name="Rivas-Marin E."/>
            <person name="Kohn T."/>
            <person name="Peeters S.H."/>
            <person name="Heuer A."/>
            <person name="Rast P."/>
            <person name="Oberbeckmann S."/>
            <person name="Bunk B."/>
            <person name="Jeske O."/>
            <person name="Meyerdierks A."/>
            <person name="Storesund J.E."/>
            <person name="Kallscheuer N."/>
            <person name="Luecker S."/>
            <person name="Lage O.M."/>
            <person name="Pohl T."/>
            <person name="Merkel B.J."/>
            <person name="Hornburger P."/>
            <person name="Mueller R.-W."/>
            <person name="Bruemmer F."/>
            <person name="Labrenz M."/>
            <person name="Spormann A.M."/>
            <person name="Op den Camp H."/>
            <person name="Overmann J."/>
            <person name="Amann R."/>
            <person name="Jetten M.S.M."/>
            <person name="Mascher T."/>
            <person name="Medema M.H."/>
            <person name="Devos D.P."/>
            <person name="Kaster A.-K."/>
            <person name="Ovreas L."/>
            <person name="Rohde M."/>
            <person name="Galperin M.Y."/>
            <person name="Jogler C."/>
        </authorList>
    </citation>
    <scope>NUCLEOTIDE SEQUENCE [LARGE SCALE GENOMIC DNA]</scope>
    <source>
        <strain evidence="4 5">Poly30</strain>
    </source>
</reference>
<evidence type="ECO:0000313" key="5">
    <source>
        <dbReference type="Proteomes" id="UP000320390"/>
    </source>
</evidence>
<evidence type="ECO:0000256" key="3">
    <source>
        <dbReference type="SAM" id="MobiDB-lite"/>
    </source>
</evidence>
<accession>A0A518ESF9</accession>
<dbReference type="InterPro" id="IPR005627">
    <property type="entry name" value="CutC-like"/>
</dbReference>
<dbReference type="HAMAP" id="MF_00795">
    <property type="entry name" value="CutC"/>
    <property type="match status" value="1"/>
</dbReference>
<feature type="region of interest" description="Disordered" evidence="3">
    <location>
        <begin position="205"/>
        <end position="258"/>
    </location>
</feature>
<keyword evidence="5" id="KW-1185">Reference proteome</keyword>
<keyword evidence="2" id="KW-0963">Cytoplasm</keyword>
<evidence type="ECO:0000256" key="1">
    <source>
        <dbReference type="ARBA" id="ARBA00007768"/>
    </source>
</evidence>
<dbReference type="OrthoDB" id="9815677at2"/>
<dbReference type="PANTHER" id="PTHR12598">
    <property type="entry name" value="COPPER HOMEOSTASIS PROTEIN CUTC"/>
    <property type="match status" value="1"/>
</dbReference>
<dbReference type="GO" id="GO:0005737">
    <property type="term" value="C:cytoplasm"/>
    <property type="evidence" value="ECO:0007669"/>
    <property type="project" value="UniProtKB-SubCell"/>
</dbReference>
<name>A0A518ESF9_9BACT</name>
<dbReference type="InterPro" id="IPR036822">
    <property type="entry name" value="CutC-like_dom_sf"/>
</dbReference>